<proteinExistence type="predicted"/>
<protein>
    <submittedName>
        <fullName evidence="1">Uncharacterized protein</fullName>
    </submittedName>
</protein>
<dbReference type="RefSeq" id="WP_280320487.1">
    <property type="nucleotide sequence ID" value="NZ_CP118605.1"/>
</dbReference>
<gene>
    <name evidence="1" type="ORF">PVT68_18165</name>
</gene>
<evidence type="ECO:0000313" key="2">
    <source>
        <dbReference type="Proteomes" id="UP001236500"/>
    </source>
</evidence>
<sequence>MKQIFAFIVFSIISVSGKAETKLSDLVEEHYKIVRGSDEMFQYSLKIQRLIWAEWRLIDKCAPNGVVVVSDFLYKVDMSGRLINAWHFPETEVSKCVESRLSKLSLPKPAIEYIGLENIQSGH</sequence>
<reference evidence="1 2" key="1">
    <citation type="submission" date="2023-02" db="EMBL/GenBank/DDBJ databases">
        <title>Description and genomic characterization of Microbulbifer bruguierae sp. nov., isolated from the sediment of mangrove plant Bruguiera sexangula.</title>
        <authorList>
            <person name="Long M."/>
        </authorList>
    </citation>
    <scope>NUCLEOTIDE SEQUENCE [LARGE SCALE GENOMIC DNA]</scope>
    <source>
        <strain evidence="1 2">H12</strain>
    </source>
</reference>
<evidence type="ECO:0000313" key="1">
    <source>
        <dbReference type="EMBL" id="WGL16663.1"/>
    </source>
</evidence>
<keyword evidence="2" id="KW-1185">Reference proteome</keyword>
<organism evidence="1 2">
    <name type="scientific">Microbulbifer bruguierae</name>
    <dbReference type="NCBI Taxonomy" id="3029061"/>
    <lineage>
        <taxon>Bacteria</taxon>
        <taxon>Pseudomonadati</taxon>
        <taxon>Pseudomonadota</taxon>
        <taxon>Gammaproteobacteria</taxon>
        <taxon>Cellvibrionales</taxon>
        <taxon>Microbulbiferaceae</taxon>
        <taxon>Microbulbifer</taxon>
    </lineage>
</organism>
<accession>A0ABY8NCZ1</accession>
<dbReference type="EMBL" id="CP118605">
    <property type="protein sequence ID" value="WGL16663.1"/>
    <property type="molecule type" value="Genomic_DNA"/>
</dbReference>
<dbReference type="Proteomes" id="UP001236500">
    <property type="component" value="Chromosome"/>
</dbReference>
<name>A0ABY8NCZ1_9GAMM</name>